<keyword evidence="5" id="KW-1185">Reference proteome</keyword>
<proteinExistence type="predicted"/>
<protein>
    <submittedName>
        <fullName evidence="4">Carbohydrate kinase family protein</fullName>
    </submittedName>
</protein>
<dbReference type="PANTHER" id="PTHR10584">
    <property type="entry name" value="SUGAR KINASE"/>
    <property type="match status" value="1"/>
</dbReference>
<dbReference type="RefSeq" id="WP_408624552.1">
    <property type="nucleotide sequence ID" value="NZ_JBEQCT010000007.1"/>
</dbReference>
<comment type="caution">
    <text evidence="4">The sequence shown here is derived from an EMBL/GenBank/DDBJ whole genome shotgun (WGS) entry which is preliminary data.</text>
</comment>
<dbReference type="GO" id="GO:0016301">
    <property type="term" value="F:kinase activity"/>
    <property type="evidence" value="ECO:0007669"/>
    <property type="project" value="UniProtKB-KW"/>
</dbReference>
<organism evidence="4 5">
    <name type="scientific">Celerinatantimonas yamalensis</name>
    <dbReference type="NCBI Taxonomy" id="559956"/>
    <lineage>
        <taxon>Bacteria</taxon>
        <taxon>Pseudomonadati</taxon>
        <taxon>Pseudomonadota</taxon>
        <taxon>Gammaproteobacteria</taxon>
        <taxon>Celerinatantimonadaceae</taxon>
        <taxon>Celerinatantimonas</taxon>
    </lineage>
</organism>
<accession>A0ABW9GA23</accession>
<dbReference type="SUPFAM" id="SSF53613">
    <property type="entry name" value="Ribokinase-like"/>
    <property type="match status" value="1"/>
</dbReference>
<sequence>MIDNNNFSPLYIVGNVNIDLIMGQLDSWPQRGTEVLLDTNTWRVGGSAGNSALAAQALGIPSHLVANQSYDLWGQWLAEHFQQSHRWPKVDIPTSITVGITHSDSERTFFSAKGNVEKLSLTEVLEQLPEQVPPQTVVLLSGAFLTLSLLDDYLELLTTLKQRQFTVALDCGWPPQQWKNVRKQVQQWLPWIDLLLVNEIEIQQLTEHSQLSSAVEHLAAKMPKTARIIVKRGANGASSYIKQHWDHCQAPNVKVVDTVGAGDIFNTGYLAAFILNKSHAEALRWGITLASQAISTTPRQLMNKQQLTLAMTVGDMTDGES</sequence>
<dbReference type="InterPro" id="IPR029056">
    <property type="entry name" value="Ribokinase-like"/>
</dbReference>
<evidence type="ECO:0000256" key="1">
    <source>
        <dbReference type="ARBA" id="ARBA00022679"/>
    </source>
</evidence>
<name>A0ABW9GA23_9GAMM</name>
<feature type="domain" description="Carbohydrate kinase PfkB" evidence="3">
    <location>
        <begin position="12"/>
        <end position="297"/>
    </location>
</feature>
<keyword evidence="1" id="KW-0808">Transferase</keyword>
<evidence type="ECO:0000313" key="4">
    <source>
        <dbReference type="EMBL" id="MFM2486269.1"/>
    </source>
</evidence>
<evidence type="ECO:0000259" key="3">
    <source>
        <dbReference type="Pfam" id="PF00294"/>
    </source>
</evidence>
<dbReference type="EMBL" id="JBEQCT010000007">
    <property type="protein sequence ID" value="MFM2486269.1"/>
    <property type="molecule type" value="Genomic_DNA"/>
</dbReference>
<dbReference type="PANTHER" id="PTHR10584:SF166">
    <property type="entry name" value="RIBOKINASE"/>
    <property type="match status" value="1"/>
</dbReference>
<dbReference type="Pfam" id="PF00294">
    <property type="entry name" value="PfkB"/>
    <property type="match status" value="1"/>
</dbReference>
<reference evidence="4 5" key="1">
    <citation type="journal article" date="2013" name="Int. J. Syst. Evol. Microbiol.">
        <title>Celerinatantimonas yamalensis sp. nov., a cold-adapted diazotrophic bacterium from a cold permafrost brine.</title>
        <authorList>
            <person name="Shcherbakova V."/>
            <person name="Chuvilskaya N."/>
            <person name="Rivkina E."/>
            <person name="Demidov N."/>
            <person name="Uchaeva V."/>
            <person name="Suetin S."/>
            <person name="Suzina N."/>
            <person name="Gilichinsky D."/>
        </authorList>
    </citation>
    <scope>NUCLEOTIDE SEQUENCE [LARGE SCALE GENOMIC DNA]</scope>
    <source>
        <strain evidence="4 5">C7</strain>
    </source>
</reference>
<evidence type="ECO:0000256" key="2">
    <source>
        <dbReference type="ARBA" id="ARBA00022777"/>
    </source>
</evidence>
<evidence type="ECO:0000313" key="5">
    <source>
        <dbReference type="Proteomes" id="UP001629953"/>
    </source>
</evidence>
<dbReference type="InterPro" id="IPR011611">
    <property type="entry name" value="PfkB_dom"/>
</dbReference>
<dbReference type="Proteomes" id="UP001629953">
    <property type="component" value="Unassembled WGS sequence"/>
</dbReference>
<keyword evidence="2 4" id="KW-0418">Kinase</keyword>
<dbReference type="Gene3D" id="3.40.1190.20">
    <property type="match status" value="1"/>
</dbReference>
<gene>
    <name evidence="4" type="ORF">ABUE30_14565</name>
</gene>